<dbReference type="OrthoDB" id="6368324at2"/>
<evidence type="ECO:0000256" key="1">
    <source>
        <dbReference type="SAM" id="MobiDB-lite"/>
    </source>
</evidence>
<dbReference type="PROSITE" id="PS00018">
    <property type="entry name" value="EF_HAND_1"/>
    <property type="match status" value="1"/>
</dbReference>
<gene>
    <name evidence="2" type="ORF">MDG893_13619</name>
</gene>
<dbReference type="Proteomes" id="UP000005856">
    <property type="component" value="Unassembled WGS sequence"/>
</dbReference>
<evidence type="ECO:0000313" key="2">
    <source>
        <dbReference type="EMBL" id="EDM47483.1"/>
    </source>
</evidence>
<keyword evidence="3" id="KW-1185">Reference proteome</keyword>
<proteinExistence type="predicted"/>
<dbReference type="RefSeq" id="WP_007153976.1">
    <property type="nucleotide sequence ID" value="NZ_ABCP01000016.1"/>
</dbReference>
<dbReference type="STRING" id="443152.MDG893_13619"/>
<name>A6F134_9GAMM</name>
<reference evidence="2 3" key="1">
    <citation type="submission" date="2007-06" db="EMBL/GenBank/DDBJ databases">
        <authorList>
            <person name="Green D."/>
            <person name="Ferriera S."/>
            <person name="Johnson J."/>
            <person name="Kravitz S."/>
            <person name="Beeson K."/>
            <person name="Sutton G."/>
            <person name="Rogers Y.-H."/>
            <person name="Friedman R."/>
            <person name="Frazier M."/>
            <person name="Venter J.C."/>
        </authorList>
    </citation>
    <scope>NUCLEOTIDE SEQUENCE [LARGE SCALE GENOMIC DNA]</scope>
    <source>
        <strain evidence="2 3">DG893</strain>
    </source>
</reference>
<protein>
    <recommendedName>
        <fullName evidence="4">EF-hand domain-containing protein</fullName>
    </recommendedName>
</protein>
<sequence>MTGQKYSAMSVLTNSHRLRFLVALCILFTLWWVLLGVVEREAGRAEQQGTRLMLNQIRSVLVVKGAEVRLQEGADFRAWAGRNPFEWFGSEPARYDGICHEGRPEPGRWCFKPLQTGDKGYKKATAGAQGRVIFQPRQPITQGDRQGSDDTHMAWVVAVEFTDRNGNGRLDDEDLQSGLRLQPVETQNDRAEH</sequence>
<dbReference type="AlphaFoldDB" id="A6F134"/>
<dbReference type="EMBL" id="ABCP01000016">
    <property type="protein sequence ID" value="EDM47483.1"/>
    <property type="molecule type" value="Genomic_DNA"/>
</dbReference>
<feature type="region of interest" description="Disordered" evidence="1">
    <location>
        <begin position="166"/>
        <end position="193"/>
    </location>
</feature>
<comment type="caution">
    <text evidence="2">The sequence shown here is derived from an EMBL/GenBank/DDBJ whole genome shotgun (WGS) entry which is preliminary data.</text>
</comment>
<evidence type="ECO:0008006" key="4">
    <source>
        <dbReference type="Google" id="ProtNLM"/>
    </source>
</evidence>
<accession>A6F134</accession>
<dbReference type="InterPro" id="IPR018247">
    <property type="entry name" value="EF_Hand_1_Ca_BS"/>
</dbReference>
<organism evidence="2 3">
    <name type="scientific">Marinobacter algicola DG893</name>
    <dbReference type="NCBI Taxonomy" id="443152"/>
    <lineage>
        <taxon>Bacteria</taxon>
        <taxon>Pseudomonadati</taxon>
        <taxon>Pseudomonadota</taxon>
        <taxon>Gammaproteobacteria</taxon>
        <taxon>Pseudomonadales</taxon>
        <taxon>Marinobacteraceae</taxon>
        <taxon>Marinobacter</taxon>
    </lineage>
</organism>
<evidence type="ECO:0000313" key="3">
    <source>
        <dbReference type="Proteomes" id="UP000005856"/>
    </source>
</evidence>